<dbReference type="NCBIfam" id="TIGR04409">
    <property type="entry name" value="LptC_YrbK"/>
    <property type="match status" value="1"/>
</dbReference>
<dbReference type="GO" id="GO:0015221">
    <property type="term" value="F:lipopolysaccharide transmembrane transporter activity"/>
    <property type="evidence" value="ECO:0007669"/>
    <property type="project" value="InterPro"/>
</dbReference>
<evidence type="ECO:0000313" key="1">
    <source>
        <dbReference type="EMBL" id="PLR18956.1"/>
    </source>
</evidence>
<dbReference type="OrthoDB" id="7202252at2"/>
<protein>
    <submittedName>
        <fullName evidence="1">LPS export ABC transporter periplasmic protein LptC</fullName>
    </submittedName>
</protein>
<dbReference type="RefSeq" id="WP_101720665.1">
    <property type="nucleotide sequence ID" value="NZ_PJRS01000049.1"/>
</dbReference>
<dbReference type="AlphaFoldDB" id="A0A2N5CYX5"/>
<dbReference type="GO" id="GO:0005886">
    <property type="term" value="C:plasma membrane"/>
    <property type="evidence" value="ECO:0007669"/>
    <property type="project" value="InterPro"/>
</dbReference>
<sequence length="204" mass="22621">MRGGFKRDLRRWRRRSRLVRGARLLLPVAILALVGASVGQVIWRTVTAAERAPERPQAQIRMLNPRFYGQSSEGRAFLITARSAVRDDADLKRVLLDDPTLTLGTDEPKPTRVTSKNGVYREDTLKLVLRGDVRMDDGGGYRFASDEAFVDTKTGVITGETLLQGEGPTGQVKSNAYSVYDKGDRIVFRGGVKTRLDRVDGDGN</sequence>
<dbReference type="EMBL" id="PJRS01000049">
    <property type="protein sequence ID" value="PLR18956.1"/>
    <property type="molecule type" value="Genomic_DNA"/>
</dbReference>
<dbReference type="Proteomes" id="UP000234479">
    <property type="component" value="Unassembled WGS sequence"/>
</dbReference>
<organism evidence="1 2">
    <name type="scientific">Caulobacter zeae</name>
    <dbReference type="NCBI Taxonomy" id="2055137"/>
    <lineage>
        <taxon>Bacteria</taxon>
        <taxon>Pseudomonadati</taxon>
        <taxon>Pseudomonadota</taxon>
        <taxon>Alphaproteobacteria</taxon>
        <taxon>Caulobacterales</taxon>
        <taxon>Caulobacteraceae</taxon>
        <taxon>Caulobacter</taxon>
    </lineage>
</organism>
<accession>A0A2N5CYX5</accession>
<dbReference type="InterPro" id="IPR026265">
    <property type="entry name" value="LptC"/>
</dbReference>
<reference evidence="1 2" key="1">
    <citation type="submission" date="2017-12" db="EMBL/GenBank/DDBJ databases">
        <title>The genome sequence of Caulobacter sp. 410.</title>
        <authorList>
            <person name="Gao J."/>
            <person name="Mao X."/>
            <person name="Sun J."/>
        </authorList>
    </citation>
    <scope>NUCLEOTIDE SEQUENCE [LARGE SCALE GENOMIC DNA]</scope>
    <source>
        <strain evidence="1 2">410</strain>
    </source>
</reference>
<evidence type="ECO:0000313" key="2">
    <source>
        <dbReference type="Proteomes" id="UP000234479"/>
    </source>
</evidence>
<dbReference type="Pfam" id="PF06835">
    <property type="entry name" value="LptC"/>
    <property type="match status" value="1"/>
</dbReference>
<dbReference type="InterPro" id="IPR010664">
    <property type="entry name" value="LipoPS_assembly_LptC-rel"/>
</dbReference>
<name>A0A2N5CYX5_9CAUL</name>
<gene>
    <name evidence="1" type="primary">lptC</name>
    <name evidence="1" type="ORF">SGCZBJ_24900</name>
</gene>
<proteinExistence type="predicted"/>
<keyword evidence="2" id="KW-1185">Reference proteome</keyword>
<dbReference type="Gene3D" id="2.60.450.10">
    <property type="entry name" value="Lipopolysaccharide (LPS) transport protein A like domain"/>
    <property type="match status" value="1"/>
</dbReference>
<comment type="caution">
    <text evidence="1">The sequence shown here is derived from an EMBL/GenBank/DDBJ whole genome shotgun (WGS) entry which is preliminary data.</text>
</comment>